<evidence type="ECO:0000256" key="5">
    <source>
        <dbReference type="ARBA" id="ARBA00022741"/>
    </source>
</evidence>
<dbReference type="Pfam" id="PF02092">
    <property type="entry name" value="tRNA_synt_2f"/>
    <property type="match status" value="1"/>
</dbReference>
<proteinExistence type="inferred from homology"/>
<keyword evidence="4 10" id="KW-0436">Ligase</keyword>
<dbReference type="GO" id="GO:0005524">
    <property type="term" value="F:ATP binding"/>
    <property type="evidence" value="ECO:0007669"/>
    <property type="project" value="UniProtKB-UniRule"/>
</dbReference>
<dbReference type="PANTHER" id="PTHR30075:SF2">
    <property type="entry name" value="GLYCINE--TRNA LIGASE, CHLOROPLASTIC_MITOCHONDRIAL 2"/>
    <property type="match status" value="1"/>
</dbReference>
<evidence type="ECO:0000259" key="11">
    <source>
        <dbReference type="Pfam" id="PF05746"/>
    </source>
</evidence>
<dbReference type="Proteomes" id="UP000282321">
    <property type="component" value="Unassembled WGS sequence"/>
</dbReference>
<comment type="subunit">
    <text evidence="10">Tetramer of two alpha and two beta subunits.</text>
</comment>
<keyword evidence="6 10" id="KW-0067">ATP-binding</keyword>
<evidence type="ECO:0000256" key="2">
    <source>
        <dbReference type="ARBA" id="ARBA00008226"/>
    </source>
</evidence>
<keyword evidence="5 10" id="KW-0547">Nucleotide-binding</keyword>
<comment type="catalytic activity">
    <reaction evidence="9 10">
        <text>tRNA(Gly) + glycine + ATP = glycyl-tRNA(Gly) + AMP + diphosphate</text>
        <dbReference type="Rhea" id="RHEA:16013"/>
        <dbReference type="Rhea" id="RHEA-COMP:9664"/>
        <dbReference type="Rhea" id="RHEA-COMP:9683"/>
        <dbReference type="ChEBI" id="CHEBI:30616"/>
        <dbReference type="ChEBI" id="CHEBI:33019"/>
        <dbReference type="ChEBI" id="CHEBI:57305"/>
        <dbReference type="ChEBI" id="CHEBI:78442"/>
        <dbReference type="ChEBI" id="CHEBI:78522"/>
        <dbReference type="ChEBI" id="CHEBI:456215"/>
        <dbReference type="EC" id="6.1.1.14"/>
    </reaction>
</comment>
<dbReference type="EC" id="6.1.1.14" evidence="10"/>
<keyword evidence="8 10" id="KW-0030">Aminoacyl-tRNA synthetase</keyword>
<evidence type="ECO:0000313" key="12">
    <source>
        <dbReference type="EMBL" id="RKX65834.1"/>
    </source>
</evidence>
<comment type="similarity">
    <text evidence="2 10">Belongs to the class-II aminoacyl-tRNA synthetase family.</text>
</comment>
<evidence type="ECO:0000313" key="13">
    <source>
        <dbReference type="Proteomes" id="UP000282321"/>
    </source>
</evidence>
<dbReference type="InterPro" id="IPR008909">
    <property type="entry name" value="DALR_anticod-bd"/>
</dbReference>
<evidence type="ECO:0000256" key="3">
    <source>
        <dbReference type="ARBA" id="ARBA00022490"/>
    </source>
</evidence>
<gene>
    <name evidence="10" type="primary">glyS</name>
    <name evidence="12" type="ORF">DRP44_05460</name>
</gene>
<name>A0A660S8T6_UNCT6</name>
<reference evidence="12 13" key="1">
    <citation type="submission" date="2018-06" db="EMBL/GenBank/DDBJ databases">
        <title>Extensive metabolic versatility and redundancy in microbially diverse, dynamic hydrothermal sediments.</title>
        <authorList>
            <person name="Dombrowski N."/>
            <person name="Teske A."/>
            <person name="Baker B.J."/>
        </authorList>
    </citation>
    <scope>NUCLEOTIDE SEQUENCE [LARGE SCALE GENOMIC DNA]</scope>
    <source>
        <strain evidence="12">B35_G9</strain>
    </source>
</reference>
<comment type="caution">
    <text evidence="12">The sequence shown here is derived from an EMBL/GenBank/DDBJ whole genome shotgun (WGS) entry which is preliminary data.</text>
</comment>
<dbReference type="Pfam" id="PF05746">
    <property type="entry name" value="DALR_1"/>
    <property type="match status" value="1"/>
</dbReference>
<protein>
    <recommendedName>
        <fullName evidence="10">Glycine--tRNA ligase beta subunit</fullName>
        <ecNumber evidence="10">6.1.1.14</ecNumber>
    </recommendedName>
    <alternativeName>
        <fullName evidence="10">Glycyl-tRNA synthetase beta subunit</fullName>
        <shortName evidence="10">GlyRS</shortName>
    </alternativeName>
</protein>
<dbReference type="NCBIfam" id="TIGR00211">
    <property type="entry name" value="glyS"/>
    <property type="match status" value="1"/>
</dbReference>
<evidence type="ECO:0000256" key="6">
    <source>
        <dbReference type="ARBA" id="ARBA00022840"/>
    </source>
</evidence>
<dbReference type="GO" id="GO:0006420">
    <property type="term" value="P:arginyl-tRNA aminoacylation"/>
    <property type="evidence" value="ECO:0007669"/>
    <property type="project" value="InterPro"/>
</dbReference>
<feature type="domain" description="DALR anticodon binding" evidence="11">
    <location>
        <begin position="585"/>
        <end position="678"/>
    </location>
</feature>
<dbReference type="AlphaFoldDB" id="A0A660S8T6"/>
<dbReference type="HAMAP" id="MF_00255">
    <property type="entry name" value="Gly_tRNA_synth_beta"/>
    <property type="match status" value="1"/>
</dbReference>
<evidence type="ECO:0000256" key="7">
    <source>
        <dbReference type="ARBA" id="ARBA00022917"/>
    </source>
</evidence>
<keyword evidence="7 10" id="KW-0648">Protein biosynthesis</keyword>
<dbReference type="PANTHER" id="PTHR30075">
    <property type="entry name" value="GLYCYL-TRNA SYNTHETASE"/>
    <property type="match status" value="1"/>
</dbReference>
<dbReference type="SUPFAM" id="SSF109604">
    <property type="entry name" value="HD-domain/PDEase-like"/>
    <property type="match status" value="1"/>
</dbReference>
<evidence type="ECO:0000256" key="4">
    <source>
        <dbReference type="ARBA" id="ARBA00022598"/>
    </source>
</evidence>
<accession>A0A660S8T6</accession>
<dbReference type="EMBL" id="QNBC01000069">
    <property type="protein sequence ID" value="RKX65834.1"/>
    <property type="molecule type" value="Genomic_DNA"/>
</dbReference>
<dbReference type="GO" id="GO:0004820">
    <property type="term" value="F:glycine-tRNA ligase activity"/>
    <property type="evidence" value="ECO:0007669"/>
    <property type="project" value="UniProtKB-UniRule"/>
</dbReference>
<dbReference type="PROSITE" id="PS50861">
    <property type="entry name" value="AA_TRNA_LIGASE_II_GLYAB"/>
    <property type="match status" value="1"/>
</dbReference>
<comment type="subcellular location">
    <subcellularLocation>
        <location evidence="1 10">Cytoplasm</location>
    </subcellularLocation>
</comment>
<dbReference type="InterPro" id="IPR015944">
    <property type="entry name" value="Gly-tRNA-synth_bsu"/>
</dbReference>
<sequence length="693" mass="80591">MNNKDLLIELGFEEIPSSYLKPGIETWLDVLMKIFKKNEIRYKKADYYFTPRRYVLHLIGIEEDTEIKTVEITGPPVSIAKTDNGWTKAAIGFAKSQGKSTEDIYFVKKGKNEVCALKIEKKRKGLDEILRENLVKTVEAIRFPKTMIWENSKFRFARPIRWLLILTDNSVIEGVELAGIKSSDFTYGNRAYGNKKLTVKSIDDYFNLMEKNHVMVDQNKRKRTILEEMGNIEKKNNITILKDSDLLDEVNGMIEYPVVLLGQFHNQYTELPEKVVTTAMKQHQRYFSAVNGNNSIAPFFIFVANTDQNSSAIISNNEKVLKSRLEDAYFYYEEDLKIPVEERINIQKEILWHHDLGTIYEKALRVSDIADYLSKLLNFNYDKKELRDIALHLKIDLSTNMIKDGKEFTKLEGYIGSVYAQKLGVNAEMAKIIMEHNLPRFANDRLPETDKGAVFALADRYDTIAGFISKYGIPKGSKDPLGIRRVANAIIEITVDRNWHYDFMAVLMQAASKFDDNYDSHNIYDFFIDRIINFAQNENIRYDIINAIAALRLTDIYDIILRSRTLYRYRKSSEAEFNSLVTGQKRVANILKNIEISCDINPALLIEEQERILYNECLKLDGIIESLLKKRNYTEILNEYFKIRPTIDKFFDDVLVMDKKRELRENRLALMKFLRKLFLKVADFSQIVIEGEK</sequence>
<dbReference type="GO" id="GO:0004814">
    <property type="term" value="F:arginine-tRNA ligase activity"/>
    <property type="evidence" value="ECO:0007669"/>
    <property type="project" value="InterPro"/>
</dbReference>
<keyword evidence="3 10" id="KW-0963">Cytoplasm</keyword>
<evidence type="ECO:0000256" key="10">
    <source>
        <dbReference type="HAMAP-Rule" id="MF_00255"/>
    </source>
</evidence>
<evidence type="ECO:0000256" key="1">
    <source>
        <dbReference type="ARBA" id="ARBA00004496"/>
    </source>
</evidence>
<dbReference type="PRINTS" id="PR01045">
    <property type="entry name" value="TRNASYNTHGB"/>
</dbReference>
<dbReference type="InterPro" id="IPR006194">
    <property type="entry name" value="Gly-tRNA-synth_heterodimer"/>
</dbReference>
<evidence type="ECO:0000256" key="9">
    <source>
        <dbReference type="ARBA" id="ARBA00047937"/>
    </source>
</evidence>
<organism evidence="12 13">
    <name type="scientific">candidate division TA06 bacterium</name>
    <dbReference type="NCBI Taxonomy" id="2250710"/>
    <lineage>
        <taxon>Bacteria</taxon>
        <taxon>Bacteria division TA06</taxon>
    </lineage>
</organism>
<dbReference type="GO" id="GO:0006426">
    <property type="term" value="P:glycyl-tRNA aminoacylation"/>
    <property type="evidence" value="ECO:0007669"/>
    <property type="project" value="UniProtKB-UniRule"/>
</dbReference>
<evidence type="ECO:0000256" key="8">
    <source>
        <dbReference type="ARBA" id="ARBA00023146"/>
    </source>
</evidence>
<dbReference type="GO" id="GO:0005829">
    <property type="term" value="C:cytosol"/>
    <property type="evidence" value="ECO:0007669"/>
    <property type="project" value="TreeGrafter"/>
</dbReference>